<dbReference type="InterPro" id="IPR016036">
    <property type="entry name" value="Malonyl_transacylase_ACP-bd"/>
</dbReference>
<keyword evidence="1" id="KW-0808">Transferase</keyword>
<dbReference type="SUPFAM" id="SSF55048">
    <property type="entry name" value="Probable ACP-binding domain of malonyl-CoA ACP transacylase"/>
    <property type="match status" value="1"/>
</dbReference>
<evidence type="ECO:0000256" key="3">
    <source>
        <dbReference type="PROSITE-ProRule" id="PRU01363"/>
    </source>
</evidence>
<dbReference type="Pfam" id="PF08659">
    <property type="entry name" value="KR"/>
    <property type="match status" value="1"/>
</dbReference>
<sequence length="973" mass="100312">MFTGQGAQRLGMGRELHAEFPVFAEAFDAAVAELDKHLAPQLDGLVGDRADEQKGGRLTGDAAVSLRDVLWGSDAAVLDRTVFAQAGLFAFEVALFRLVESWGVRPDFVAGHSIGEVAAAHVAGVLSLADAAALVAARGALMQALPSGGAMVAIGAGEEEVAAALEALQARAGAAGSAHVGIAAVNGPASVVLSGDEQAVLEIAAEFEASGRKVRRLRVSHAFHSPLMDPMLAEFASVVEGLSFSEPRIPVVSALTGEVAEGLDSPGYWVRHVREPVRFADAVRTLEAKGVTRFVEVGPDAVLSGMGPGCLAGDSEAVFVPLVRRGRVEPVSVVSGVGQLHAVGVGVDWSALFAGTGARRVDLPTYAFQHKRYWLGMREYLADSWFGKEIGNLASAGLDAAEHPLLGAVVSSPESDGVVLTGRLSVGTQAWIADHDVLGTVLLPGTGFVELAIRAGEQVDCDVVAELTLRAPLVLPRRGGVQVRVVVDAADEAGRRPVNIYSRSDEADAPWVSHAEGLLASAAAVPSFDLSAWPPPGAVRVDIDGAYDLLREQGYAYGPVFQGLKAAWRRGEEVFAEVALPVEAHAEAERFGIHPALLDAAMHAGLVEDDGRRGGDTVLPFAWNGVTLHATGATALRVRTMPSGQDSVTIQVADETGQPVLTVDSLVGRSVSEEQLGAARSGGAGSLLVMEWSPVSSSDGGVEWARWEDLPASGAVPSAVVLTCETPETDVPAGVRSVLDRVLVVVREWLADERFAGSRLVVVTRGGVVAGVGDLVDVVQVPVWGLVRAAEAENPGRFGLVDWDGSVELGRVVGVGEPELAVRDGRVLVPRLVKASSSEQVASSGQVPASARTPSLEEAAASGQVLSFGQAVSPSPSAVPSSPVSSSVWGSEGTVLVTGGTGGLGALVARHLVVAHGVRRLVLTSRRGLAAPGAAGLVAELSGLGAEVGVVACDVGDRGAVAGVLAGIDPGYP</sequence>
<dbReference type="Gene3D" id="3.30.70.3290">
    <property type="match status" value="1"/>
</dbReference>
<comment type="caution">
    <text evidence="5">The sequence shown here is derived from an EMBL/GenBank/DDBJ whole genome shotgun (WGS) entry which is preliminary data.</text>
</comment>
<dbReference type="Pfam" id="PF22953">
    <property type="entry name" value="SpnB_Rossmann"/>
    <property type="match status" value="1"/>
</dbReference>
<evidence type="ECO:0000256" key="2">
    <source>
        <dbReference type="ARBA" id="ARBA00023315"/>
    </source>
</evidence>
<evidence type="ECO:0000313" key="6">
    <source>
        <dbReference type="Proteomes" id="UP001596004"/>
    </source>
</evidence>
<evidence type="ECO:0000313" key="5">
    <source>
        <dbReference type="EMBL" id="MFC4537126.1"/>
    </source>
</evidence>
<evidence type="ECO:0000256" key="1">
    <source>
        <dbReference type="ARBA" id="ARBA00022679"/>
    </source>
</evidence>
<protein>
    <submittedName>
        <fullName evidence="5">Acyltransferase domain-containing protein</fullName>
    </submittedName>
</protein>
<evidence type="ECO:0000259" key="4">
    <source>
        <dbReference type="PROSITE" id="PS52019"/>
    </source>
</evidence>
<keyword evidence="6" id="KW-1185">Reference proteome</keyword>
<dbReference type="Pfam" id="PF14765">
    <property type="entry name" value="PS-DH"/>
    <property type="match status" value="1"/>
</dbReference>
<feature type="region of interest" description="N-terminal hotdog fold" evidence="3">
    <location>
        <begin position="403"/>
        <end position="526"/>
    </location>
</feature>
<feature type="non-terminal residue" evidence="5">
    <location>
        <position position="973"/>
    </location>
</feature>
<dbReference type="InterPro" id="IPR036291">
    <property type="entry name" value="NAD(P)-bd_dom_sf"/>
</dbReference>
<feature type="domain" description="PKS/mFAS DH" evidence="4">
    <location>
        <begin position="403"/>
        <end position="677"/>
    </location>
</feature>
<dbReference type="InterPro" id="IPR049552">
    <property type="entry name" value="PKS_DH_N"/>
</dbReference>
<dbReference type="Pfam" id="PF00698">
    <property type="entry name" value="Acyl_transf_1"/>
    <property type="match status" value="1"/>
</dbReference>
<dbReference type="InterPro" id="IPR042104">
    <property type="entry name" value="PKS_dehydratase_sf"/>
</dbReference>
<dbReference type="GO" id="GO:0016746">
    <property type="term" value="F:acyltransferase activity"/>
    <property type="evidence" value="ECO:0007669"/>
    <property type="project" value="UniProtKB-KW"/>
</dbReference>
<dbReference type="PANTHER" id="PTHR43775:SF51">
    <property type="entry name" value="INACTIVE PHENOLPHTHIOCEROL SYNTHESIS POLYKETIDE SYNTHASE TYPE I PKS1-RELATED"/>
    <property type="match status" value="1"/>
</dbReference>
<feature type="active site" description="Proton donor; for dehydratase activity" evidence="3">
    <location>
        <position position="599"/>
    </location>
</feature>
<dbReference type="InterPro" id="IPR013968">
    <property type="entry name" value="PKS_KR"/>
</dbReference>
<name>A0ABV9CV67_9ACTN</name>
<dbReference type="SMART" id="SM00826">
    <property type="entry name" value="PKS_DH"/>
    <property type="match status" value="1"/>
</dbReference>
<dbReference type="PROSITE" id="PS52019">
    <property type="entry name" value="PKS_MFAS_DH"/>
    <property type="match status" value="1"/>
</dbReference>
<dbReference type="InterPro" id="IPR049900">
    <property type="entry name" value="PKS_mFAS_DH"/>
</dbReference>
<dbReference type="InterPro" id="IPR049551">
    <property type="entry name" value="PKS_DH_C"/>
</dbReference>
<feature type="region of interest" description="C-terminal hotdog fold" evidence="3">
    <location>
        <begin position="538"/>
        <end position="677"/>
    </location>
</feature>
<dbReference type="Gene3D" id="3.40.366.10">
    <property type="entry name" value="Malonyl-Coenzyme A Acyl Carrier Protein, domain 2"/>
    <property type="match status" value="1"/>
</dbReference>
<organism evidence="5 6">
    <name type="scientific">Sphaerisporangium dianthi</name>
    <dbReference type="NCBI Taxonomy" id="1436120"/>
    <lineage>
        <taxon>Bacteria</taxon>
        <taxon>Bacillati</taxon>
        <taxon>Actinomycetota</taxon>
        <taxon>Actinomycetes</taxon>
        <taxon>Streptosporangiales</taxon>
        <taxon>Streptosporangiaceae</taxon>
        <taxon>Sphaerisporangium</taxon>
    </lineage>
</organism>
<dbReference type="EMBL" id="JBHSFP010000091">
    <property type="protein sequence ID" value="MFC4537126.1"/>
    <property type="molecule type" value="Genomic_DNA"/>
</dbReference>
<dbReference type="InterPro" id="IPR055123">
    <property type="entry name" value="SpnB-like_Rossmann"/>
</dbReference>
<dbReference type="Gene3D" id="3.40.50.720">
    <property type="entry name" value="NAD(P)-binding Rossmann-like Domain"/>
    <property type="match status" value="1"/>
</dbReference>
<dbReference type="Pfam" id="PF21089">
    <property type="entry name" value="PKS_DH_N"/>
    <property type="match status" value="1"/>
</dbReference>
<feature type="active site" description="Proton acceptor; for dehydratase activity" evidence="3">
    <location>
        <position position="435"/>
    </location>
</feature>
<dbReference type="Gene3D" id="3.10.129.110">
    <property type="entry name" value="Polyketide synthase dehydratase"/>
    <property type="match status" value="1"/>
</dbReference>
<dbReference type="Proteomes" id="UP001596004">
    <property type="component" value="Unassembled WGS sequence"/>
</dbReference>
<gene>
    <name evidence="5" type="ORF">ACFO60_40685</name>
</gene>
<dbReference type="InterPro" id="IPR014043">
    <property type="entry name" value="Acyl_transferase_dom"/>
</dbReference>
<dbReference type="SUPFAM" id="SSF52151">
    <property type="entry name" value="FabD/lysophospholipase-like"/>
    <property type="match status" value="1"/>
</dbReference>
<reference evidence="6" key="1">
    <citation type="journal article" date="2019" name="Int. J. Syst. Evol. Microbiol.">
        <title>The Global Catalogue of Microorganisms (GCM) 10K type strain sequencing project: providing services to taxonomists for standard genome sequencing and annotation.</title>
        <authorList>
            <consortium name="The Broad Institute Genomics Platform"/>
            <consortium name="The Broad Institute Genome Sequencing Center for Infectious Disease"/>
            <person name="Wu L."/>
            <person name="Ma J."/>
        </authorList>
    </citation>
    <scope>NUCLEOTIDE SEQUENCE [LARGE SCALE GENOMIC DNA]</scope>
    <source>
        <strain evidence="6">CGMCC 4.7132</strain>
    </source>
</reference>
<accession>A0ABV9CV67</accession>
<dbReference type="RefSeq" id="WP_380852858.1">
    <property type="nucleotide sequence ID" value="NZ_JBHSFP010000091.1"/>
</dbReference>
<dbReference type="InterPro" id="IPR050091">
    <property type="entry name" value="PKS_NRPS_Biosynth_Enz"/>
</dbReference>
<dbReference type="InterPro" id="IPR016035">
    <property type="entry name" value="Acyl_Trfase/lysoPLipase"/>
</dbReference>
<dbReference type="InterPro" id="IPR001227">
    <property type="entry name" value="Ac_transferase_dom_sf"/>
</dbReference>
<dbReference type="InterPro" id="IPR020807">
    <property type="entry name" value="PKS_DH"/>
</dbReference>
<dbReference type="SMART" id="SM00827">
    <property type="entry name" value="PKS_AT"/>
    <property type="match status" value="1"/>
</dbReference>
<dbReference type="SUPFAM" id="SSF51735">
    <property type="entry name" value="NAD(P)-binding Rossmann-fold domains"/>
    <property type="match status" value="2"/>
</dbReference>
<dbReference type="PANTHER" id="PTHR43775">
    <property type="entry name" value="FATTY ACID SYNTHASE"/>
    <property type="match status" value="1"/>
</dbReference>
<proteinExistence type="predicted"/>
<keyword evidence="2 5" id="KW-0012">Acyltransferase</keyword>